<accession>A0A3P7DZR2</accession>
<protein>
    <submittedName>
        <fullName evidence="1">Uncharacterized protein</fullName>
    </submittedName>
</protein>
<dbReference type="AlphaFoldDB" id="A0A3P7DZR2"/>
<proteinExistence type="predicted"/>
<sequence>MATEYKIPIRFGNVTLNDRSDGRKEIIIRQGIDIGGYGGISGLNEMELLKRAMPAHYFSMGGPGKEGWVFGQFLDHISHELLAGLEKISKTTPEKAKLIRRRRRQIPQRSA</sequence>
<evidence type="ECO:0000313" key="1">
    <source>
        <dbReference type="EMBL" id="VDM14863.1"/>
    </source>
</evidence>
<organism evidence="1 2">
    <name type="scientific">Wuchereria bancrofti</name>
    <dbReference type="NCBI Taxonomy" id="6293"/>
    <lineage>
        <taxon>Eukaryota</taxon>
        <taxon>Metazoa</taxon>
        <taxon>Ecdysozoa</taxon>
        <taxon>Nematoda</taxon>
        <taxon>Chromadorea</taxon>
        <taxon>Rhabditida</taxon>
        <taxon>Spirurina</taxon>
        <taxon>Spiruromorpha</taxon>
        <taxon>Filarioidea</taxon>
        <taxon>Onchocercidae</taxon>
        <taxon>Wuchereria</taxon>
    </lineage>
</organism>
<reference evidence="1 2" key="1">
    <citation type="submission" date="2018-11" db="EMBL/GenBank/DDBJ databases">
        <authorList>
            <consortium name="Pathogen Informatics"/>
        </authorList>
    </citation>
    <scope>NUCLEOTIDE SEQUENCE [LARGE SCALE GENOMIC DNA]</scope>
</reference>
<evidence type="ECO:0000313" key="2">
    <source>
        <dbReference type="Proteomes" id="UP000270924"/>
    </source>
</evidence>
<gene>
    <name evidence="1" type="ORF">WBA_LOCUS8249</name>
</gene>
<dbReference type="InParanoid" id="A0A3P7DZR2"/>
<dbReference type="Proteomes" id="UP000270924">
    <property type="component" value="Unassembled WGS sequence"/>
</dbReference>
<keyword evidence="2" id="KW-1185">Reference proteome</keyword>
<dbReference type="EMBL" id="UYWW01006662">
    <property type="protein sequence ID" value="VDM14863.1"/>
    <property type="molecule type" value="Genomic_DNA"/>
</dbReference>
<dbReference type="OrthoDB" id="5802376at2759"/>
<dbReference type="OMA" id="GANRDFK"/>
<name>A0A3P7DZR2_WUCBA</name>